<feature type="region of interest" description="Disordered" evidence="1">
    <location>
        <begin position="249"/>
        <end position="364"/>
    </location>
</feature>
<feature type="transmembrane region" description="Helical" evidence="2">
    <location>
        <begin position="42"/>
        <end position="61"/>
    </location>
</feature>
<feature type="compositionally biased region" description="Pro residues" evidence="1">
    <location>
        <begin position="295"/>
        <end position="305"/>
    </location>
</feature>
<keyword evidence="4" id="KW-1185">Reference proteome</keyword>
<dbReference type="AlphaFoldDB" id="A0A7W4UYV5"/>
<feature type="compositionally biased region" description="Pro residues" evidence="1">
    <location>
        <begin position="252"/>
        <end position="264"/>
    </location>
</feature>
<keyword evidence="2" id="KW-1133">Transmembrane helix</keyword>
<name>A0A7W4UYV5_LEIAQ</name>
<feature type="transmembrane region" description="Helical" evidence="2">
    <location>
        <begin position="73"/>
        <end position="95"/>
    </location>
</feature>
<dbReference type="RefSeq" id="WP_183428776.1">
    <property type="nucleotide sequence ID" value="NZ_JACHVP010000004.1"/>
</dbReference>
<organism evidence="3 4">
    <name type="scientific">Leifsonia aquatica</name>
    <name type="common">Corynebacterium aquaticum</name>
    <dbReference type="NCBI Taxonomy" id="144185"/>
    <lineage>
        <taxon>Bacteria</taxon>
        <taxon>Bacillati</taxon>
        <taxon>Actinomycetota</taxon>
        <taxon>Actinomycetes</taxon>
        <taxon>Micrococcales</taxon>
        <taxon>Microbacteriaceae</taxon>
        <taxon>Leifsonia</taxon>
    </lineage>
</organism>
<feature type="compositionally biased region" description="Pro residues" evidence="1">
    <location>
        <begin position="275"/>
        <end position="286"/>
    </location>
</feature>
<proteinExistence type="predicted"/>
<feature type="transmembrane region" description="Helical" evidence="2">
    <location>
        <begin position="14"/>
        <end position="36"/>
    </location>
</feature>
<evidence type="ECO:0000313" key="4">
    <source>
        <dbReference type="Proteomes" id="UP000538196"/>
    </source>
</evidence>
<comment type="caution">
    <text evidence="3">The sequence shown here is derived from an EMBL/GenBank/DDBJ whole genome shotgun (WGS) entry which is preliminary data.</text>
</comment>
<feature type="transmembrane region" description="Helical" evidence="2">
    <location>
        <begin position="141"/>
        <end position="161"/>
    </location>
</feature>
<keyword evidence="2" id="KW-0812">Transmembrane</keyword>
<dbReference type="Proteomes" id="UP000538196">
    <property type="component" value="Unassembled WGS sequence"/>
</dbReference>
<gene>
    <name evidence="3" type="ORF">FHX33_003458</name>
</gene>
<evidence type="ECO:0000256" key="2">
    <source>
        <dbReference type="SAM" id="Phobius"/>
    </source>
</evidence>
<protein>
    <submittedName>
        <fullName evidence="3">Drug/metabolite transporter superfamily protein YnfA</fullName>
    </submittedName>
</protein>
<evidence type="ECO:0000256" key="1">
    <source>
        <dbReference type="SAM" id="MobiDB-lite"/>
    </source>
</evidence>
<evidence type="ECO:0000313" key="3">
    <source>
        <dbReference type="EMBL" id="MBB2968682.1"/>
    </source>
</evidence>
<keyword evidence="2" id="KW-0472">Membrane</keyword>
<dbReference type="EMBL" id="JACHVP010000004">
    <property type="protein sequence ID" value="MBB2968682.1"/>
    <property type="molecule type" value="Genomic_DNA"/>
</dbReference>
<feature type="transmembrane region" description="Helical" evidence="2">
    <location>
        <begin position="173"/>
        <end position="198"/>
    </location>
</feature>
<reference evidence="3 4" key="1">
    <citation type="submission" date="2020-08" db="EMBL/GenBank/DDBJ databases">
        <title>Sequencing the genomes of 1000 actinobacteria strains.</title>
        <authorList>
            <person name="Klenk H.-P."/>
        </authorList>
    </citation>
    <scope>NUCLEOTIDE SEQUENCE [LARGE SCALE GENOMIC DNA]</scope>
    <source>
        <strain evidence="3 4">DSM 20146</strain>
    </source>
</reference>
<sequence>MTTPGIRNSAIGGWAPRVLIGAVILAALLSIGFVLFGVSGETLGRVIATNITLVVFALLVWVDSLIGRFRPSWFELSSLAADAYLLLLWIGIIWLSPFTVGDQFGAFFLGIGTLLWVRAMLGLGDLLRLIWNRWRSRPTDIFAVVALVALALIAVLVTLPAPHSLNTLWDYEFYGRVIGAISIVAGVCFVLVPLWGLLGSREQRAAGHATPGYAAAGYAPAGYPQAGYGQPIPAAPAFAAQAPGGYAQAPGGFPPAPQAAPAPAAPAEAAAPAAPAAPAPAAPSPAPVAEAPAQAAPPAPAPATPSAPQRPLAWPHFTDGTPLPAGPDGRPDFAAVPAGKQLGWPLHVDGTPVPAAPDGTPLYR</sequence>
<feature type="transmembrane region" description="Helical" evidence="2">
    <location>
        <begin position="107"/>
        <end position="129"/>
    </location>
</feature>
<feature type="compositionally biased region" description="Low complexity" evidence="1">
    <location>
        <begin position="265"/>
        <end position="274"/>
    </location>
</feature>
<accession>A0A7W4UYV5</accession>